<name>A0A1H4JFB3_9PSEU</name>
<evidence type="ECO:0000313" key="3">
    <source>
        <dbReference type="Proteomes" id="UP000199622"/>
    </source>
</evidence>
<feature type="compositionally biased region" description="Polar residues" evidence="1">
    <location>
        <begin position="7"/>
        <end position="16"/>
    </location>
</feature>
<dbReference type="STRING" id="208445.SAMN04489727_1792"/>
<dbReference type="EMBL" id="FNSO01000003">
    <property type="protein sequence ID" value="SEB44328.1"/>
    <property type="molecule type" value="Genomic_DNA"/>
</dbReference>
<keyword evidence="3" id="KW-1185">Reference proteome</keyword>
<evidence type="ECO:0000313" key="2">
    <source>
        <dbReference type="EMBL" id="SEB44328.1"/>
    </source>
</evidence>
<accession>A0A1H4JFB3</accession>
<dbReference type="RefSeq" id="WP_091305335.1">
    <property type="nucleotide sequence ID" value="NZ_FNSO01000003.1"/>
</dbReference>
<evidence type="ECO:0000256" key="1">
    <source>
        <dbReference type="SAM" id="MobiDB-lite"/>
    </source>
</evidence>
<protein>
    <submittedName>
        <fullName evidence="2">Uncharacterized protein</fullName>
    </submittedName>
</protein>
<organism evidence="2 3">
    <name type="scientific">Amycolatopsis tolypomycina</name>
    <dbReference type="NCBI Taxonomy" id="208445"/>
    <lineage>
        <taxon>Bacteria</taxon>
        <taxon>Bacillati</taxon>
        <taxon>Actinomycetota</taxon>
        <taxon>Actinomycetes</taxon>
        <taxon>Pseudonocardiales</taxon>
        <taxon>Pseudonocardiaceae</taxon>
        <taxon>Amycolatopsis</taxon>
    </lineage>
</organism>
<dbReference type="OrthoDB" id="9776839at2"/>
<feature type="region of interest" description="Disordered" evidence="1">
    <location>
        <begin position="1"/>
        <end position="20"/>
    </location>
</feature>
<sequence length="61" mass="6985">MDHSTEQADSGESTEGSWFEHRKNIDGEWAEVSLTTCNGDHVSYRIPRRTLFKDLDEALTD</sequence>
<proteinExistence type="predicted"/>
<dbReference type="Proteomes" id="UP000199622">
    <property type="component" value="Unassembled WGS sequence"/>
</dbReference>
<dbReference type="AlphaFoldDB" id="A0A1H4JFB3"/>
<reference evidence="3" key="1">
    <citation type="submission" date="2016-10" db="EMBL/GenBank/DDBJ databases">
        <authorList>
            <person name="Varghese N."/>
            <person name="Submissions S."/>
        </authorList>
    </citation>
    <scope>NUCLEOTIDE SEQUENCE [LARGE SCALE GENOMIC DNA]</scope>
    <source>
        <strain evidence="3">DSM 44544</strain>
    </source>
</reference>
<gene>
    <name evidence="2" type="ORF">SAMN04489727_1792</name>
</gene>